<evidence type="ECO:0000256" key="2">
    <source>
        <dbReference type="SAM" id="SignalP"/>
    </source>
</evidence>
<feature type="compositionally biased region" description="Low complexity" evidence="1">
    <location>
        <begin position="332"/>
        <end position="347"/>
    </location>
</feature>
<dbReference type="Proteomes" id="UP001432322">
    <property type="component" value="Unassembled WGS sequence"/>
</dbReference>
<sequence length="370" mass="39502">QRLLFIVILLAFGSNTGVSLDLPPLPLLLNKSAEFIPNTIAYAGIAALKLDTELPTFFAAAANGILCEAEDSTIDGKIAAAVFPSGVTDEQRAELAKYSGERVCTPEIAANPNSTYEKCSCKDLLTPPFCATKAVNEILKLKYTKKDCKEVALTNLKAKGWKMLGNAYDEAALKNQTDNVEKMKNVFSGKVTIDEITQNETVDAAKFLCDSLDQTVETAVENLMASDYSYMNGDIYTTALLFGSNSHKAMIAACADAEFVASDMGKCLCKFKTGGLFCFYKSIAQFLKTQNYLICPPLTTASPTSAQFYNADKTKKPASIPQGTMVKPRPAPVATATTTAAPAPTPAPASSTADLLSLLSLVLPALVLAH</sequence>
<evidence type="ECO:0000256" key="1">
    <source>
        <dbReference type="SAM" id="MobiDB-lite"/>
    </source>
</evidence>
<feature type="region of interest" description="Disordered" evidence="1">
    <location>
        <begin position="315"/>
        <end position="347"/>
    </location>
</feature>
<name>A0AAV5VKM1_9BILA</name>
<evidence type="ECO:0000313" key="4">
    <source>
        <dbReference type="Proteomes" id="UP001432322"/>
    </source>
</evidence>
<evidence type="ECO:0000313" key="3">
    <source>
        <dbReference type="EMBL" id="GMT19923.1"/>
    </source>
</evidence>
<reference evidence="3" key="1">
    <citation type="submission" date="2023-10" db="EMBL/GenBank/DDBJ databases">
        <title>Genome assembly of Pristionchus species.</title>
        <authorList>
            <person name="Yoshida K."/>
            <person name="Sommer R.J."/>
        </authorList>
    </citation>
    <scope>NUCLEOTIDE SEQUENCE</scope>
    <source>
        <strain evidence="3">RS5133</strain>
    </source>
</reference>
<accession>A0AAV5VKM1</accession>
<feature type="signal peptide" evidence="2">
    <location>
        <begin position="1"/>
        <end position="19"/>
    </location>
</feature>
<proteinExistence type="predicted"/>
<keyword evidence="4" id="KW-1185">Reference proteome</keyword>
<feature type="chain" id="PRO_5043797984" evidence="2">
    <location>
        <begin position="20"/>
        <end position="370"/>
    </location>
</feature>
<keyword evidence="2" id="KW-0732">Signal</keyword>
<dbReference type="AlphaFoldDB" id="A0AAV5VKM1"/>
<protein>
    <submittedName>
        <fullName evidence="3">Uncharacterized protein</fullName>
    </submittedName>
</protein>
<dbReference type="EMBL" id="BTSY01000003">
    <property type="protein sequence ID" value="GMT19923.1"/>
    <property type="molecule type" value="Genomic_DNA"/>
</dbReference>
<feature type="non-terminal residue" evidence="3">
    <location>
        <position position="1"/>
    </location>
</feature>
<organism evidence="3 4">
    <name type="scientific">Pristionchus fissidentatus</name>
    <dbReference type="NCBI Taxonomy" id="1538716"/>
    <lineage>
        <taxon>Eukaryota</taxon>
        <taxon>Metazoa</taxon>
        <taxon>Ecdysozoa</taxon>
        <taxon>Nematoda</taxon>
        <taxon>Chromadorea</taxon>
        <taxon>Rhabditida</taxon>
        <taxon>Rhabditina</taxon>
        <taxon>Diplogasteromorpha</taxon>
        <taxon>Diplogasteroidea</taxon>
        <taxon>Neodiplogasteridae</taxon>
        <taxon>Pristionchus</taxon>
    </lineage>
</organism>
<comment type="caution">
    <text evidence="3">The sequence shown here is derived from an EMBL/GenBank/DDBJ whole genome shotgun (WGS) entry which is preliminary data.</text>
</comment>
<gene>
    <name evidence="3" type="ORF">PFISCL1PPCAC_11220</name>
</gene>